<evidence type="ECO:0000313" key="3">
    <source>
        <dbReference type="EMBL" id="POF88306.1"/>
    </source>
</evidence>
<comment type="caution">
    <text evidence="3">The sequence shown here is derived from an EMBL/GenBank/DDBJ whole genome shotgun (WGS) entry which is preliminary data.</text>
</comment>
<dbReference type="RefSeq" id="WP_103436501.1">
    <property type="nucleotide sequence ID" value="NZ_MIND01000018.1"/>
</dbReference>
<dbReference type="CDD" id="cd08896">
    <property type="entry name" value="SRPBCC_CalC_Aha1-like_3"/>
    <property type="match status" value="1"/>
</dbReference>
<gene>
    <name evidence="3" type="ORF">BGP80_10145</name>
</gene>
<name>A0A2S3WBI5_PSEPU</name>
<dbReference type="EMBL" id="MIND01000018">
    <property type="protein sequence ID" value="POF88306.1"/>
    <property type="molecule type" value="Genomic_DNA"/>
</dbReference>
<organism evidence="3 4">
    <name type="scientific">Pseudomonas putida</name>
    <name type="common">Arthrobacter siderocapsulatus</name>
    <dbReference type="NCBI Taxonomy" id="303"/>
    <lineage>
        <taxon>Bacteria</taxon>
        <taxon>Pseudomonadati</taxon>
        <taxon>Pseudomonadota</taxon>
        <taxon>Gammaproteobacteria</taxon>
        <taxon>Pseudomonadales</taxon>
        <taxon>Pseudomonadaceae</taxon>
        <taxon>Pseudomonas</taxon>
    </lineage>
</organism>
<evidence type="ECO:0000259" key="2">
    <source>
        <dbReference type="Pfam" id="PF08327"/>
    </source>
</evidence>
<dbReference type="InterPro" id="IPR013538">
    <property type="entry name" value="ASHA1/2-like_C"/>
</dbReference>
<reference evidence="3 4" key="1">
    <citation type="submission" date="2016-08" db="EMBL/GenBank/DDBJ databases">
        <authorList>
            <person name="Seilhamer J.J."/>
        </authorList>
    </citation>
    <scope>NUCLEOTIDE SEQUENCE [LARGE SCALE GENOMIC DNA]</scope>
    <source>
        <strain evidence="3 4">KT-27</strain>
    </source>
</reference>
<dbReference type="InterPro" id="IPR023393">
    <property type="entry name" value="START-like_dom_sf"/>
</dbReference>
<evidence type="ECO:0000256" key="1">
    <source>
        <dbReference type="ARBA" id="ARBA00006817"/>
    </source>
</evidence>
<dbReference type="SUPFAM" id="SSF55961">
    <property type="entry name" value="Bet v1-like"/>
    <property type="match status" value="1"/>
</dbReference>
<comment type="similarity">
    <text evidence="1">Belongs to the AHA1 family.</text>
</comment>
<dbReference type="Pfam" id="PF08327">
    <property type="entry name" value="AHSA1"/>
    <property type="match status" value="1"/>
</dbReference>
<feature type="domain" description="Activator of Hsp90 ATPase homologue 1/2-like C-terminal" evidence="2">
    <location>
        <begin position="22"/>
        <end position="157"/>
    </location>
</feature>
<accession>A0A2S3WBI5</accession>
<protein>
    <submittedName>
        <fullName evidence="3">Polyketide cyclase</fullName>
    </submittedName>
</protein>
<proteinExistence type="inferred from homology"/>
<dbReference type="Proteomes" id="UP000237194">
    <property type="component" value="Unassembled WGS sequence"/>
</dbReference>
<reference evidence="3 4" key="2">
    <citation type="submission" date="2018-03" db="EMBL/GenBank/DDBJ databases">
        <title>Draft genome of Pseudomonas putida strain KT-27.</title>
        <authorList>
            <person name="Yoshizawa S."/>
            <person name="Khan N.H."/>
            <person name="Nishimura M."/>
            <person name="Chiura H.X."/>
            <person name="Ogura Y."/>
            <person name="Hayashi T."/>
            <person name="Kogure K."/>
        </authorList>
    </citation>
    <scope>NUCLEOTIDE SEQUENCE [LARGE SCALE GENOMIC DNA]</scope>
    <source>
        <strain evidence="3 4">KT-27</strain>
    </source>
</reference>
<sequence length="163" mass="18565">MTHAHAGSAVAEHELSITRLIDAPPAKVFRAWSEPQWLMKWWGPHGMTTPECEMQLWVGGLFRTLMRTADGTEYNNQGVFLEIVAPRRLVFTDAFRPGWVPAAKAFMTAVVTFDDEHGKTRYTGRALHWNAEDCRAHEEMGFHQGWGQSLDRLVEVVTQQMPD</sequence>
<dbReference type="AlphaFoldDB" id="A0A2S3WBI5"/>
<dbReference type="Gene3D" id="3.30.530.20">
    <property type="match status" value="1"/>
</dbReference>
<evidence type="ECO:0000313" key="4">
    <source>
        <dbReference type="Proteomes" id="UP000237194"/>
    </source>
</evidence>